<comment type="caution">
    <text evidence="1">The sequence shown here is derived from an EMBL/GenBank/DDBJ whole genome shotgun (WGS) entry which is preliminary data.</text>
</comment>
<dbReference type="EMBL" id="AHFL01000069">
    <property type="protein sequence ID" value="EOO60385.1"/>
    <property type="molecule type" value="Genomic_DNA"/>
</dbReference>
<reference evidence="1 2" key="1">
    <citation type="submission" date="2012-12" db="EMBL/GenBank/DDBJ databases">
        <title>The Genome Sequence of Bacillus cereus VD196.</title>
        <authorList>
            <consortium name="The Broad Institute Genome Sequencing Platform"/>
            <consortium name="The Broad Institute Genome Sequencing Center for Infectious Disease"/>
            <person name="Feldgarden M."/>
            <person name="Van der Auwera G.A."/>
            <person name="Mahillon J."/>
            <person name="Duprez V."/>
            <person name="Timmery S."/>
            <person name="Mattelet C."/>
            <person name="Dierick K."/>
            <person name="Sun M."/>
            <person name="Yu Z."/>
            <person name="Zhu L."/>
            <person name="Hu X."/>
            <person name="Shank E.B."/>
            <person name="Swiecicka I."/>
            <person name="Hansen B.M."/>
            <person name="Andrup L."/>
            <person name="Walker B."/>
            <person name="Young S.K."/>
            <person name="Zeng Q."/>
            <person name="Gargeya S."/>
            <person name="Fitzgerald M."/>
            <person name="Haas B."/>
            <person name="Abouelleil A."/>
            <person name="Alvarado L."/>
            <person name="Arachchi H.M."/>
            <person name="Berlin A.M."/>
            <person name="Chapman S.B."/>
            <person name="Dewar J."/>
            <person name="Goldberg J."/>
            <person name="Griggs A."/>
            <person name="Gujja S."/>
            <person name="Hansen M."/>
            <person name="Howarth C."/>
            <person name="Imamovic A."/>
            <person name="Larimer J."/>
            <person name="McCowan C."/>
            <person name="Murphy C."/>
            <person name="Neiman D."/>
            <person name="Pearson M."/>
            <person name="Priest M."/>
            <person name="Roberts A."/>
            <person name="Saif S."/>
            <person name="Shea T."/>
            <person name="Sisk P."/>
            <person name="Sykes S."/>
            <person name="Wortman J."/>
            <person name="Nusbaum C."/>
            <person name="Birren B."/>
        </authorList>
    </citation>
    <scope>NUCLEOTIDE SEQUENCE [LARGE SCALE GENOMIC DNA]</scope>
    <source>
        <strain evidence="1 2">VD196</strain>
    </source>
</reference>
<dbReference type="Proteomes" id="UP000014023">
    <property type="component" value="Unassembled WGS sequence"/>
</dbReference>
<sequence length="154" mass="17571">MKKVCTRRRKAIEHIYTVTAEVQFINNDDIPEPYGWINIHQDGVCTTLWTQQEDGNKTPKVSKITASADIAAYTIPNQLCFSGDVQEYSYLNGTNILAFSTKKVCGTAHQTIKLSGKDKNHYVILKYQLKPKYAFTESPSISNLKYMDFNSKFF</sequence>
<evidence type="ECO:0000313" key="2">
    <source>
        <dbReference type="Proteomes" id="UP000014023"/>
    </source>
</evidence>
<organism evidence="1 2">
    <name type="scientific">Bacillus cereus VD196</name>
    <dbReference type="NCBI Taxonomy" id="1053243"/>
    <lineage>
        <taxon>Bacteria</taxon>
        <taxon>Bacillati</taxon>
        <taxon>Bacillota</taxon>
        <taxon>Bacilli</taxon>
        <taxon>Bacillales</taxon>
        <taxon>Bacillaceae</taxon>
        <taxon>Bacillus</taxon>
        <taxon>Bacillus cereus group</taxon>
    </lineage>
</organism>
<accession>A0A9W5PY87</accession>
<protein>
    <submittedName>
        <fullName evidence="1">Uncharacterized protein</fullName>
    </submittedName>
</protein>
<proteinExistence type="predicted"/>
<dbReference type="AlphaFoldDB" id="A0A9W5PY87"/>
<dbReference type="RefSeq" id="WP_000754866.1">
    <property type="nucleotide sequence ID" value="NZ_KB976270.1"/>
</dbReference>
<name>A0A9W5PY87_BACCE</name>
<gene>
    <name evidence="1" type="ORF">IKE_05986</name>
</gene>
<evidence type="ECO:0000313" key="1">
    <source>
        <dbReference type="EMBL" id="EOO60385.1"/>
    </source>
</evidence>